<proteinExistence type="predicted"/>
<dbReference type="InterPro" id="IPR053151">
    <property type="entry name" value="RNase_H-like"/>
</dbReference>
<dbReference type="AlphaFoldDB" id="A0AAF0PTR8"/>
<evidence type="ECO:0000256" key="1">
    <source>
        <dbReference type="SAM" id="Phobius"/>
    </source>
</evidence>
<keyword evidence="1" id="KW-0472">Membrane</keyword>
<dbReference type="Pfam" id="PF13456">
    <property type="entry name" value="RVT_3"/>
    <property type="match status" value="1"/>
</dbReference>
<evidence type="ECO:0000313" key="3">
    <source>
        <dbReference type="EMBL" id="WMV09105.1"/>
    </source>
</evidence>
<dbReference type="InterPro" id="IPR012337">
    <property type="entry name" value="RNaseH-like_sf"/>
</dbReference>
<dbReference type="SUPFAM" id="SSF56672">
    <property type="entry name" value="DNA/RNA polymerases"/>
    <property type="match status" value="1"/>
</dbReference>
<gene>
    <name evidence="3" type="ORF">MTR67_002490</name>
</gene>
<dbReference type="GO" id="GO:0003676">
    <property type="term" value="F:nucleic acid binding"/>
    <property type="evidence" value="ECO:0007669"/>
    <property type="project" value="InterPro"/>
</dbReference>
<keyword evidence="4" id="KW-1185">Reference proteome</keyword>
<dbReference type="Proteomes" id="UP001234989">
    <property type="component" value="Chromosome 1"/>
</dbReference>
<name>A0AAF0PTR8_SOLVR</name>
<reference evidence="3" key="1">
    <citation type="submission" date="2023-08" db="EMBL/GenBank/DDBJ databases">
        <title>A de novo genome assembly of Solanum verrucosum Schlechtendal, a Mexican diploid species geographically isolated from the other diploid A-genome species in potato relatives.</title>
        <authorList>
            <person name="Hosaka K."/>
        </authorList>
    </citation>
    <scope>NUCLEOTIDE SEQUENCE</scope>
    <source>
        <tissue evidence="3">Young leaves</tissue>
    </source>
</reference>
<accession>A0AAF0PTR8</accession>
<keyword evidence="1" id="KW-1133">Transmembrane helix</keyword>
<evidence type="ECO:0000259" key="2">
    <source>
        <dbReference type="PROSITE" id="PS50879"/>
    </source>
</evidence>
<keyword evidence="1" id="KW-0812">Transmembrane</keyword>
<dbReference type="InterPro" id="IPR044730">
    <property type="entry name" value="RNase_H-like_dom_plant"/>
</dbReference>
<sequence>MHFTHWGKTKGEQNFSQLHYFIFLEIIVHVVCFSLALPSPVTSFLFVCAWAGAREAERIKPIQKLTQVKWSTPQIGTIKVNTDGSFLLEIGSAGIGGIARNSNGEIVMAFSIPVACTSNNMAEALAAEFGGKWCSQQGLTNFTLELDSMIIVNMVNNKSNNNLKLRQIIDNIVEIVDQSNAQVTHCFRESNQVADFLAKRAARLNQMMILTSFRQLPEMAKGPARDLRAYAKFCHKEDPGTSHATTRELRNVGGAQAKIQPARDTPQGHVVSRDRIQVSSMKIEELRDWPQPSTTREIPNFLGLDAYCRR</sequence>
<dbReference type="PANTHER" id="PTHR47723:SF19">
    <property type="entry name" value="POLYNUCLEOTIDYL TRANSFERASE, RIBONUCLEASE H-LIKE SUPERFAMILY PROTEIN"/>
    <property type="match status" value="1"/>
</dbReference>
<evidence type="ECO:0000313" key="4">
    <source>
        <dbReference type="Proteomes" id="UP001234989"/>
    </source>
</evidence>
<dbReference type="CDD" id="cd06222">
    <property type="entry name" value="RNase_H_like"/>
    <property type="match status" value="1"/>
</dbReference>
<organism evidence="3 4">
    <name type="scientific">Solanum verrucosum</name>
    <dbReference type="NCBI Taxonomy" id="315347"/>
    <lineage>
        <taxon>Eukaryota</taxon>
        <taxon>Viridiplantae</taxon>
        <taxon>Streptophyta</taxon>
        <taxon>Embryophyta</taxon>
        <taxon>Tracheophyta</taxon>
        <taxon>Spermatophyta</taxon>
        <taxon>Magnoliopsida</taxon>
        <taxon>eudicotyledons</taxon>
        <taxon>Gunneridae</taxon>
        <taxon>Pentapetalae</taxon>
        <taxon>asterids</taxon>
        <taxon>lamiids</taxon>
        <taxon>Solanales</taxon>
        <taxon>Solanaceae</taxon>
        <taxon>Solanoideae</taxon>
        <taxon>Solaneae</taxon>
        <taxon>Solanum</taxon>
    </lineage>
</organism>
<dbReference type="InterPro" id="IPR043502">
    <property type="entry name" value="DNA/RNA_pol_sf"/>
</dbReference>
<feature type="domain" description="RNase H type-1" evidence="2">
    <location>
        <begin position="74"/>
        <end position="203"/>
    </location>
</feature>
<dbReference type="EMBL" id="CP133612">
    <property type="protein sequence ID" value="WMV09105.1"/>
    <property type="molecule type" value="Genomic_DNA"/>
</dbReference>
<dbReference type="GO" id="GO:0004523">
    <property type="term" value="F:RNA-DNA hybrid ribonuclease activity"/>
    <property type="evidence" value="ECO:0007669"/>
    <property type="project" value="InterPro"/>
</dbReference>
<dbReference type="PROSITE" id="PS50879">
    <property type="entry name" value="RNASE_H_1"/>
    <property type="match status" value="1"/>
</dbReference>
<dbReference type="Gene3D" id="3.30.420.10">
    <property type="entry name" value="Ribonuclease H-like superfamily/Ribonuclease H"/>
    <property type="match status" value="1"/>
</dbReference>
<dbReference type="InterPro" id="IPR002156">
    <property type="entry name" value="RNaseH_domain"/>
</dbReference>
<dbReference type="InterPro" id="IPR036397">
    <property type="entry name" value="RNaseH_sf"/>
</dbReference>
<dbReference type="SUPFAM" id="SSF53098">
    <property type="entry name" value="Ribonuclease H-like"/>
    <property type="match status" value="1"/>
</dbReference>
<feature type="transmembrane region" description="Helical" evidence="1">
    <location>
        <begin position="20"/>
        <end position="53"/>
    </location>
</feature>
<dbReference type="PANTHER" id="PTHR47723">
    <property type="entry name" value="OS05G0353850 PROTEIN"/>
    <property type="match status" value="1"/>
</dbReference>
<protein>
    <recommendedName>
        <fullName evidence="2">RNase H type-1 domain-containing protein</fullName>
    </recommendedName>
</protein>